<evidence type="ECO:0000313" key="2">
    <source>
        <dbReference type="EMBL" id="KFN43471.1"/>
    </source>
</evidence>
<sequence>MGTALYFIGIILSAVGGIWILVNAFKTSILWGLGSLFVPFVSLIFAIMHWEQNKKPFLICIAGIVVMVLGIFMGAGAGMMAAQQMPTS</sequence>
<keyword evidence="3" id="KW-1185">Reference proteome</keyword>
<reference evidence="2 3" key="1">
    <citation type="submission" date="2013-09" db="EMBL/GenBank/DDBJ databases">
        <title>Genome sequencing of Arenimonas oryziterrae.</title>
        <authorList>
            <person name="Chen F."/>
            <person name="Wang G."/>
        </authorList>
    </citation>
    <scope>NUCLEOTIDE SEQUENCE [LARGE SCALE GENOMIC DNA]</scope>
    <source>
        <strain evidence="2 3">YC6267</strain>
    </source>
</reference>
<evidence type="ECO:0000313" key="3">
    <source>
        <dbReference type="Proteomes" id="UP000029385"/>
    </source>
</evidence>
<gene>
    <name evidence="2" type="ORF">N789_09355</name>
</gene>
<protein>
    <submittedName>
        <fullName evidence="2">Uncharacterized protein</fullName>
    </submittedName>
</protein>
<feature type="transmembrane region" description="Helical" evidence="1">
    <location>
        <begin position="6"/>
        <end position="22"/>
    </location>
</feature>
<comment type="caution">
    <text evidence="2">The sequence shown here is derived from an EMBL/GenBank/DDBJ whole genome shotgun (WGS) entry which is preliminary data.</text>
</comment>
<feature type="transmembrane region" description="Helical" evidence="1">
    <location>
        <begin position="29"/>
        <end position="50"/>
    </location>
</feature>
<dbReference type="OrthoDB" id="5986311at2"/>
<dbReference type="eggNOG" id="ENOG5031KFI">
    <property type="taxonomic scope" value="Bacteria"/>
</dbReference>
<keyword evidence="1" id="KW-0812">Transmembrane</keyword>
<keyword evidence="1" id="KW-0472">Membrane</keyword>
<proteinExistence type="predicted"/>
<organism evidence="2 3">
    <name type="scientific">Arenimonas oryziterrae DSM 21050 = YC6267</name>
    <dbReference type="NCBI Taxonomy" id="1121015"/>
    <lineage>
        <taxon>Bacteria</taxon>
        <taxon>Pseudomonadati</taxon>
        <taxon>Pseudomonadota</taxon>
        <taxon>Gammaproteobacteria</taxon>
        <taxon>Lysobacterales</taxon>
        <taxon>Lysobacteraceae</taxon>
        <taxon>Arenimonas</taxon>
    </lineage>
</organism>
<dbReference type="EMBL" id="AVCI01000005">
    <property type="protein sequence ID" value="KFN43471.1"/>
    <property type="molecule type" value="Genomic_DNA"/>
</dbReference>
<dbReference type="PATRIC" id="fig|1121015.4.peg.1360"/>
<dbReference type="RefSeq" id="WP_022968337.1">
    <property type="nucleotide sequence ID" value="NZ_ATVD01000001.1"/>
</dbReference>
<accession>A0A091AVP2</accession>
<evidence type="ECO:0000256" key="1">
    <source>
        <dbReference type="SAM" id="Phobius"/>
    </source>
</evidence>
<keyword evidence="1" id="KW-1133">Transmembrane helix</keyword>
<dbReference type="AlphaFoldDB" id="A0A091AVP2"/>
<feature type="transmembrane region" description="Helical" evidence="1">
    <location>
        <begin position="56"/>
        <end position="82"/>
    </location>
</feature>
<name>A0A091AVP2_9GAMM</name>
<dbReference type="Proteomes" id="UP000029385">
    <property type="component" value="Unassembled WGS sequence"/>
</dbReference>